<organism evidence="2 3">
    <name type="scientific">Cladobotryum mycophilum</name>
    <dbReference type="NCBI Taxonomy" id="491253"/>
    <lineage>
        <taxon>Eukaryota</taxon>
        <taxon>Fungi</taxon>
        <taxon>Dikarya</taxon>
        <taxon>Ascomycota</taxon>
        <taxon>Pezizomycotina</taxon>
        <taxon>Sordariomycetes</taxon>
        <taxon>Hypocreomycetidae</taxon>
        <taxon>Hypocreales</taxon>
        <taxon>Hypocreaceae</taxon>
        <taxon>Cladobotryum</taxon>
    </lineage>
</organism>
<proteinExistence type="predicted"/>
<dbReference type="InterPro" id="IPR031833">
    <property type="entry name" value="DUF4748"/>
</dbReference>
<dbReference type="EMBL" id="JAVFKD010000012">
    <property type="protein sequence ID" value="KAK5993938.1"/>
    <property type="molecule type" value="Genomic_DNA"/>
</dbReference>
<sequence length="137" mass="15156">MNTVRQVLLVGHPEPSCMITTTDTSFLVRNYRLGWGSLCVAGAGAYYFAKKEINRDRRAKLEAHRQKKDAQFAMQYGVPPPNGGPVRTDTAGSPSQEAGNDPAPTRHAPATEAERIVEKSKYESTTPFRSRKGDRFS</sequence>
<dbReference type="PANTHER" id="PTHR41800:SF1">
    <property type="entry name" value="EXPRESSED PROTEIN"/>
    <property type="match status" value="1"/>
</dbReference>
<evidence type="ECO:0000313" key="2">
    <source>
        <dbReference type="EMBL" id="KAK5993938.1"/>
    </source>
</evidence>
<feature type="region of interest" description="Disordered" evidence="1">
    <location>
        <begin position="65"/>
        <end position="137"/>
    </location>
</feature>
<evidence type="ECO:0008006" key="4">
    <source>
        <dbReference type="Google" id="ProtNLM"/>
    </source>
</evidence>
<evidence type="ECO:0000256" key="1">
    <source>
        <dbReference type="SAM" id="MobiDB-lite"/>
    </source>
</evidence>
<gene>
    <name evidence="2" type="ORF">PT974_07376</name>
</gene>
<name>A0ABR0SPA7_9HYPO</name>
<dbReference type="Proteomes" id="UP001338125">
    <property type="component" value="Unassembled WGS sequence"/>
</dbReference>
<dbReference type="Pfam" id="PF15932">
    <property type="entry name" value="DUF4748"/>
    <property type="match status" value="1"/>
</dbReference>
<protein>
    <recommendedName>
        <fullName evidence="4">ATP synthase subunit e, mitochondrial</fullName>
    </recommendedName>
</protein>
<comment type="caution">
    <text evidence="2">The sequence shown here is derived from an EMBL/GenBank/DDBJ whole genome shotgun (WGS) entry which is preliminary data.</text>
</comment>
<feature type="compositionally biased region" description="Basic and acidic residues" evidence="1">
    <location>
        <begin position="112"/>
        <end position="122"/>
    </location>
</feature>
<keyword evidence="3" id="KW-1185">Reference proteome</keyword>
<accession>A0ABR0SPA7</accession>
<dbReference type="PANTHER" id="PTHR41800">
    <property type="entry name" value="EXPRESSED PROTEIN"/>
    <property type="match status" value="1"/>
</dbReference>
<evidence type="ECO:0000313" key="3">
    <source>
        <dbReference type="Proteomes" id="UP001338125"/>
    </source>
</evidence>
<reference evidence="2 3" key="1">
    <citation type="submission" date="2024-01" db="EMBL/GenBank/DDBJ databases">
        <title>Complete genome of Cladobotryum mycophilum ATHUM6906.</title>
        <authorList>
            <person name="Christinaki A.C."/>
            <person name="Myridakis A.I."/>
            <person name="Kouvelis V.N."/>
        </authorList>
    </citation>
    <scope>NUCLEOTIDE SEQUENCE [LARGE SCALE GENOMIC DNA]</scope>
    <source>
        <strain evidence="2 3">ATHUM6906</strain>
    </source>
</reference>